<protein>
    <recommendedName>
        <fullName evidence="2">UPF0145 protein E5Z56_01380</fullName>
    </recommendedName>
</protein>
<dbReference type="InterPro" id="IPR035439">
    <property type="entry name" value="UPF0145_dom_sf"/>
</dbReference>
<dbReference type="EMBL" id="CP039381">
    <property type="protein sequence ID" value="QCT06100.1"/>
    <property type="molecule type" value="Genomic_DNA"/>
</dbReference>
<sequence length="104" mass="11373">MFISTTETVPGMNYQILGVVQGNTVQSKDFVSDFKQGFKSIVGGELNEYTEMMNTARGVALDRMVNQAIQMGADGVIGIRYTTSSILQQSSEILAYGTAIKFVY</sequence>
<gene>
    <name evidence="3" type="ORF">E5Z56_01380</name>
</gene>
<dbReference type="SUPFAM" id="SSF117782">
    <property type="entry name" value="YbjQ-like"/>
    <property type="match status" value="1"/>
</dbReference>
<dbReference type="AlphaFoldDB" id="A0A4P8XVX8"/>
<evidence type="ECO:0000313" key="3">
    <source>
        <dbReference type="EMBL" id="QCT06100.1"/>
    </source>
</evidence>
<keyword evidence="4" id="KW-1185">Reference proteome</keyword>
<dbReference type="RefSeq" id="WP_138156194.1">
    <property type="nucleotide sequence ID" value="NZ_CP039381.1"/>
</dbReference>
<comment type="similarity">
    <text evidence="1 2">Belongs to the UPF0145 family.</text>
</comment>
<dbReference type="HAMAP" id="MF_00338">
    <property type="entry name" value="UPF0145"/>
    <property type="match status" value="1"/>
</dbReference>
<dbReference type="PANTHER" id="PTHR34068">
    <property type="entry name" value="UPF0145 PROTEIN YBJQ"/>
    <property type="match status" value="1"/>
</dbReference>
<organism evidence="3 4">
    <name type="scientific">Ruminococcus bovis</name>
    <dbReference type="NCBI Taxonomy" id="2564099"/>
    <lineage>
        <taxon>Bacteria</taxon>
        <taxon>Bacillati</taxon>
        <taxon>Bacillota</taxon>
        <taxon>Clostridia</taxon>
        <taxon>Eubacteriales</taxon>
        <taxon>Oscillospiraceae</taxon>
        <taxon>Ruminococcus</taxon>
    </lineage>
</organism>
<dbReference type="InterPro" id="IPR002765">
    <property type="entry name" value="UPF0145_YbjQ-like"/>
</dbReference>
<accession>A0A4P8XVX8</accession>
<dbReference type="PANTHER" id="PTHR34068:SF2">
    <property type="entry name" value="UPF0145 PROTEIN SCO3412"/>
    <property type="match status" value="1"/>
</dbReference>
<proteinExistence type="inferred from homology"/>
<evidence type="ECO:0000256" key="2">
    <source>
        <dbReference type="HAMAP-Rule" id="MF_00338"/>
    </source>
</evidence>
<evidence type="ECO:0000256" key="1">
    <source>
        <dbReference type="ARBA" id="ARBA00010751"/>
    </source>
</evidence>
<dbReference type="Gene3D" id="3.30.110.70">
    <property type="entry name" value="Hypothetical protein apc22750. Chain B"/>
    <property type="match status" value="1"/>
</dbReference>
<dbReference type="OrthoDB" id="9796448at2"/>
<reference evidence="3 4" key="1">
    <citation type="submission" date="2019-04" db="EMBL/GenBank/DDBJ databases">
        <authorList>
            <person name="Embree M."/>
            <person name="Gaffney J.R."/>
        </authorList>
    </citation>
    <scope>NUCLEOTIDE SEQUENCE [LARGE SCALE GENOMIC DNA]</scope>
    <source>
        <strain evidence="3 4">JE7A12</strain>
    </source>
</reference>
<dbReference type="Pfam" id="PF01906">
    <property type="entry name" value="YbjQ_1"/>
    <property type="match status" value="1"/>
</dbReference>
<name>A0A4P8XVX8_9FIRM</name>
<dbReference type="Proteomes" id="UP000301475">
    <property type="component" value="Chromosome"/>
</dbReference>
<dbReference type="KEGG" id="ruj:E5Z56_01380"/>
<evidence type="ECO:0000313" key="4">
    <source>
        <dbReference type="Proteomes" id="UP000301475"/>
    </source>
</evidence>